<feature type="transmembrane region" description="Helical" evidence="2">
    <location>
        <begin position="291"/>
        <end position="311"/>
    </location>
</feature>
<sequence>MSTWYWRDAPERESLYECYSKVVCLGEAAPYEDPGCLEGTEGPLCSVCAAGYVRSQDGWQCTRCGDGDYTSGIGLIMMVSVAFMTVLLFLYWPWIQHNRKVIVHRKADGSGAAAARAVAELEVQAEADAEAGATALNMRRLTILPSRKTEAVRAMFIRNFDWMYHLPLEILHVGEAQQYIKSAMRALANQGFPEYILGKEIAEPLISFSQVLSSFIMMRVEWPKSLVNVFSHLNIDGYLALDFTGLYCELSPDFYHRYYIIITMIISIVSFFGILALSSKRCIRDPRDLKVFHMVTLKAVILVLFFCYPFFCSKLLLAFPCRVLQGMFGSGLLQGPLYYVETGWVEWGTRRLRPSSPRNAPSQHNAPALLCVANPSTEQQPGFSKLYEITYLMHDFNEECFTAAHVRLLGIGGVVGLVGFVLGVPLFFYYCMVHFKIPEIVRSKRRNMRAANLLLYFAAQDVLSAPQTLGRDLLDDHMVDALHRFLVAGKELALGERLATAKRCIDERRVGDEGGEDGGGDEANEVRTERLYVCKQWLKVAYEPRPLMSVCESDPKGGGRDSELALLDDPRDSAGRPSKRLDQEVKVAELLEFAKGPEMAEVRHFRLKWEMHHKMRSVELTEAQTWERDAIVHIGFLFAANKPQVSKVPFPRGVMVFEGVPFPE</sequence>
<accession>A0AAE0FEQ5</accession>
<dbReference type="EMBL" id="LGRX02019601">
    <property type="protein sequence ID" value="KAK3258340.1"/>
    <property type="molecule type" value="Genomic_DNA"/>
</dbReference>
<keyword evidence="2" id="KW-0812">Transmembrane</keyword>
<feature type="compositionally biased region" description="Basic and acidic residues" evidence="1">
    <location>
        <begin position="553"/>
        <end position="579"/>
    </location>
</feature>
<keyword evidence="2" id="KW-1133">Transmembrane helix</keyword>
<dbReference type="AlphaFoldDB" id="A0AAE0FEQ5"/>
<feature type="transmembrane region" description="Helical" evidence="2">
    <location>
        <begin position="73"/>
        <end position="95"/>
    </location>
</feature>
<name>A0AAE0FEQ5_9CHLO</name>
<evidence type="ECO:0000256" key="2">
    <source>
        <dbReference type="SAM" id="Phobius"/>
    </source>
</evidence>
<dbReference type="PANTHER" id="PTHR11319:SF35">
    <property type="entry name" value="OUTER MEMBRANE PROTEIN PMPC-RELATED"/>
    <property type="match status" value="1"/>
</dbReference>
<evidence type="ECO:0000313" key="3">
    <source>
        <dbReference type="EMBL" id="KAK3258340.1"/>
    </source>
</evidence>
<reference evidence="3 4" key="1">
    <citation type="journal article" date="2015" name="Genome Biol. Evol.">
        <title>Comparative Genomics of a Bacterivorous Green Alga Reveals Evolutionary Causalities and Consequences of Phago-Mixotrophic Mode of Nutrition.</title>
        <authorList>
            <person name="Burns J.A."/>
            <person name="Paasch A."/>
            <person name="Narechania A."/>
            <person name="Kim E."/>
        </authorList>
    </citation>
    <scope>NUCLEOTIDE SEQUENCE [LARGE SCALE GENOMIC DNA]</scope>
    <source>
        <strain evidence="3 4">PLY_AMNH</strain>
    </source>
</reference>
<evidence type="ECO:0008006" key="5">
    <source>
        <dbReference type="Google" id="ProtNLM"/>
    </source>
</evidence>
<dbReference type="PANTHER" id="PTHR11319">
    <property type="entry name" value="G PROTEIN-COUPLED RECEPTOR-RELATED"/>
    <property type="match status" value="1"/>
</dbReference>
<comment type="caution">
    <text evidence="3">The sequence shown here is derived from an EMBL/GenBank/DDBJ whole genome shotgun (WGS) entry which is preliminary data.</text>
</comment>
<evidence type="ECO:0000313" key="4">
    <source>
        <dbReference type="Proteomes" id="UP001190700"/>
    </source>
</evidence>
<feature type="non-terminal residue" evidence="3">
    <location>
        <position position="664"/>
    </location>
</feature>
<keyword evidence="4" id="KW-1185">Reference proteome</keyword>
<protein>
    <recommendedName>
        <fullName evidence="5">Tyrosine-protein kinase ephrin type A/B receptor-like domain-containing protein</fullName>
    </recommendedName>
</protein>
<organism evidence="3 4">
    <name type="scientific">Cymbomonas tetramitiformis</name>
    <dbReference type="NCBI Taxonomy" id="36881"/>
    <lineage>
        <taxon>Eukaryota</taxon>
        <taxon>Viridiplantae</taxon>
        <taxon>Chlorophyta</taxon>
        <taxon>Pyramimonadophyceae</taxon>
        <taxon>Pyramimonadales</taxon>
        <taxon>Pyramimonadaceae</taxon>
        <taxon>Cymbomonas</taxon>
    </lineage>
</organism>
<feature type="transmembrane region" description="Helical" evidence="2">
    <location>
        <begin position="408"/>
        <end position="435"/>
    </location>
</feature>
<dbReference type="Proteomes" id="UP001190700">
    <property type="component" value="Unassembled WGS sequence"/>
</dbReference>
<evidence type="ECO:0000256" key="1">
    <source>
        <dbReference type="SAM" id="MobiDB-lite"/>
    </source>
</evidence>
<keyword evidence="2" id="KW-0472">Membrane</keyword>
<feature type="region of interest" description="Disordered" evidence="1">
    <location>
        <begin position="552"/>
        <end position="579"/>
    </location>
</feature>
<feature type="transmembrane region" description="Helical" evidence="2">
    <location>
        <begin position="258"/>
        <end position="279"/>
    </location>
</feature>
<proteinExistence type="predicted"/>
<gene>
    <name evidence="3" type="ORF">CYMTET_32609</name>
</gene>